<proteinExistence type="predicted"/>
<reference evidence="3" key="1">
    <citation type="submission" date="2011-09" db="EMBL/GenBank/DDBJ databases">
        <title>The permanent draft genome of Mucilaginibacter paludis DSM 18603.</title>
        <authorList>
            <consortium name="US DOE Joint Genome Institute (JGI-PGF)"/>
            <person name="Lucas S."/>
            <person name="Han J."/>
            <person name="Lapidus A."/>
            <person name="Bruce D."/>
            <person name="Goodwin L."/>
            <person name="Pitluck S."/>
            <person name="Peters L."/>
            <person name="Kyrpides N."/>
            <person name="Mavromatis K."/>
            <person name="Ivanova N."/>
            <person name="Mikhailova N."/>
            <person name="Held B."/>
            <person name="Detter J.C."/>
            <person name="Tapia R."/>
            <person name="Han C."/>
            <person name="Land M."/>
            <person name="Hauser L."/>
            <person name="Markowitz V."/>
            <person name="Cheng J.-F."/>
            <person name="Hugenholtz P."/>
            <person name="Woyke T."/>
            <person name="Wu D."/>
            <person name="Tindall B."/>
            <person name="Brambilla E."/>
            <person name="Klenk H.-P."/>
            <person name="Eisen J.A."/>
        </authorList>
    </citation>
    <scope>NUCLEOTIDE SEQUENCE [LARGE SCALE GENOMIC DNA]</scope>
    <source>
        <strain evidence="3">DSM 18603</strain>
    </source>
</reference>
<gene>
    <name evidence="3" type="ORF">Mucpa_3111</name>
</gene>
<evidence type="ECO:0000256" key="1">
    <source>
        <dbReference type="ARBA" id="ARBA00023267"/>
    </source>
</evidence>
<dbReference type="PANTHER" id="PTHR45266">
    <property type="entry name" value="OXALOACETATE DECARBOXYLASE ALPHA CHAIN"/>
    <property type="match status" value="1"/>
</dbReference>
<dbReference type="SUPFAM" id="SSF51230">
    <property type="entry name" value="Single hybrid motif"/>
    <property type="match status" value="1"/>
</dbReference>
<dbReference type="InterPro" id="IPR011053">
    <property type="entry name" value="Single_hybrid_motif"/>
</dbReference>
<dbReference type="InterPro" id="IPR001882">
    <property type="entry name" value="Biotin_BS"/>
</dbReference>
<dbReference type="FunFam" id="2.40.50.100:FF:000003">
    <property type="entry name" value="Acetyl-CoA carboxylase biotin carboxyl carrier protein"/>
    <property type="match status" value="1"/>
</dbReference>
<dbReference type="AlphaFoldDB" id="H1YEI1"/>
<dbReference type="CDD" id="cd06850">
    <property type="entry name" value="biotinyl_domain"/>
    <property type="match status" value="1"/>
</dbReference>
<dbReference type="Gene3D" id="2.40.50.100">
    <property type="match status" value="1"/>
</dbReference>
<dbReference type="HOGENOM" id="CLU_016733_5_1_10"/>
<dbReference type="PROSITE" id="PS00188">
    <property type="entry name" value="BIOTIN"/>
    <property type="match status" value="1"/>
</dbReference>
<dbReference type="InterPro" id="IPR050709">
    <property type="entry name" value="Biotin_Carboxyl_Carrier/Decarb"/>
</dbReference>
<evidence type="ECO:0000313" key="4">
    <source>
        <dbReference type="Proteomes" id="UP000002774"/>
    </source>
</evidence>
<feature type="domain" description="Lipoyl-binding" evidence="2">
    <location>
        <begin position="97"/>
        <end position="166"/>
    </location>
</feature>
<accession>H1YEI1</accession>
<keyword evidence="4" id="KW-1185">Reference proteome</keyword>
<dbReference type="RefSeq" id="WP_008507574.1">
    <property type="nucleotide sequence ID" value="NZ_CM001403.1"/>
</dbReference>
<evidence type="ECO:0000259" key="2">
    <source>
        <dbReference type="PROSITE" id="PS50968"/>
    </source>
</evidence>
<protein>
    <submittedName>
        <fullName evidence="3">Biotin/lipoyl attachment domain-containing protein</fullName>
    </submittedName>
</protein>
<dbReference type="OrthoDB" id="9812676at2"/>
<dbReference type="InterPro" id="IPR000089">
    <property type="entry name" value="Biotin_lipoyl"/>
</dbReference>
<keyword evidence="1" id="KW-0092">Biotin</keyword>
<dbReference type="Pfam" id="PF00364">
    <property type="entry name" value="Biotin_lipoyl"/>
    <property type="match status" value="1"/>
</dbReference>
<organism evidence="3 4">
    <name type="scientific">Mucilaginibacter paludis DSM 18603</name>
    <dbReference type="NCBI Taxonomy" id="714943"/>
    <lineage>
        <taxon>Bacteria</taxon>
        <taxon>Pseudomonadati</taxon>
        <taxon>Bacteroidota</taxon>
        <taxon>Sphingobacteriia</taxon>
        <taxon>Sphingobacteriales</taxon>
        <taxon>Sphingobacteriaceae</taxon>
        <taxon>Mucilaginibacter</taxon>
    </lineage>
</organism>
<evidence type="ECO:0000313" key="3">
    <source>
        <dbReference type="EMBL" id="EHQ27215.1"/>
    </source>
</evidence>
<dbReference type="PROSITE" id="PS50968">
    <property type="entry name" value="BIOTINYL_LIPOYL"/>
    <property type="match status" value="1"/>
</dbReference>
<sequence length="166" mass="18566">MYKIKVNGKFDYELENKSGKVTLNGGDIAADMVKFDNNNYHVLLRYQSYQVEVVDFDQTNKTASIKVNGNVYRLEAKDQFDALLEQLGLNNLNSNKISDIKAPMPGLVLKVLVAEGDEVKKGESLFVLEAMKMENIIKAPADAVVKTIKIKPADKVEKGQLLILFK</sequence>
<dbReference type="PANTHER" id="PTHR45266:SF3">
    <property type="entry name" value="OXALOACETATE DECARBOXYLASE ALPHA CHAIN"/>
    <property type="match status" value="1"/>
</dbReference>
<dbReference type="eggNOG" id="COG4770">
    <property type="taxonomic scope" value="Bacteria"/>
</dbReference>
<dbReference type="Proteomes" id="UP000002774">
    <property type="component" value="Chromosome"/>
</dbReference>
<dbReference type="EMBL" id="CM001403">
    <property type="protein sequence ID" value="EHQ27215.1"/>
    <property type="molecule type" value="Genomic_DNA"/>
</dbReference>
<name>H1YEI1_9SPHI</name>
<dbReference type="STRING" id="714943.Mucpa_3111"/>